<gene>
    <name evidence="2" type="ORF">GCM10007112_10560</name>
    <name evidence="1" type="ORF">Vsou_15470</name>
</gene>
<dbReference type="EMBL" id="BMNM01000003">
    <property type="protein sequence ID" value="GGI75668.1"/>
    <property type="molecule type" value="Genomic_DNA"/>
</dbReference>
<dbReference type="Gene3D" id="3.50.50.60">
    <property type="entry name" value="FAD/NAD(P)-binding domain"/>
    <property type="match status" value="1"/>
</dbReference>
<evidence type="ECO:0000313" key="2">
    <source>
        <dbReference type="EMBL" id="GGI75668.1"/>
    </source>
</evidence>
<name>A0A830E2G5_9CREN</name>
<dbReference type="GeneID" id="76207096"/>
<dbReference type="Proteomes" id="UP000657075">
    <property type="component" value="Unassembled WGS sequence"/>
</dbReference>
<dbReference type="SUPFAM" id="SSF51905">
    <property type="entry name" value="FAD/NAD(P)-binding domain"/>
    <property type="match status" value="1"/>
</dbReference>
<accession>A0A830E2G5</accession>
<dbReference type="RefSeq" id="WP_188602997.1">
    <property type="nucleotide sequence ID" value="NZ_AP026830.1"/>
</dbReference>
<proteinExistence type="predicted"/>
<evidence type="ECO:0000313" key="3">
    <source>
        <dbReference type="Proteomes" id="UP000657075"/>
    </source>
</evidence>
<organism evidence="2 3">
    <name type="scientific">Vulcanisaeta souniana JCM 11219</name>
    <dbReference type="NCBI Taxonomy" id="1293586"/>
    <lineage>
        <taxon>Archaea</taxon>
        <taxon>Thermoproteota</taxon>
        <taxon>Thermoprotei</taxon>
        <taxon>Thermoproteales</taxon>
        <taxon>Thermoproteaceae</taxon>
        <taxon>Vulcanisaeta</taxon>
    </lineage>
</organism>
<keyword evidence="4" id="KW-1185">Reference proteome</keyword>
<sequence>MAGYTIIGAGLSGLSLAMELLKFGIHAEIIEYRDYAGGIHALIPGVRSMINDALGKVNVQLATTAIRGGDTVYLAWRNGYRRLNDYAIVATGFRVMTMPELGIYGERPAGIYPHHAVLDMLHYDLLPGRSVVIYGYNPYALSLARELIMHGATAIIVSPTELNNGAVGDDVKVIIGRVRYVRGLGRVERVLVNNEWVVADTLVISMFKPFNPFPDLRAVGQSVIETYDPQIIIESSKIMAGELVGRSGEFMVIESDLPIYPGNRVSRDVRRVIIPCRGCRVMVNDREYVINGDASVIELPDTERVIIRRVIS</sequence>
<reference evidence="2" key="2">
    <citation type="submission" date="2020-09" db="EMBL/GenBank/DDBJ databases">
        <authorList>
            <person name="Sun Q."/>
            <person name="Ohkuma M."/>
        </authorList>
    </citation>
    <scope>NUCLEOTIDE SEQUENCE</scope>
    <source>
        <strain evidence="2">JCM 11219</strain>
    </source>
</reference>
<protein>
    <recommendedName>
        <fullName evidence="5">Monooxygenase</fullName>
    </recommendedName>
</protein>
<reference evidence="2" key="1">
    <citation type="journal article" date="2014" name="Int. J. Syst. Evol. Microbiol.">
        <title>Complete genome sequence of Corynebacterium casei LMG S-19264T (=DSM 44701T), isolated from a smear-ripened cheese.</title>
        <authorList>
            <consortium name="US DOE Joint Genome Institute (JGI-PGF)"/>
            <person name="Walter F."/>
            <person name="Albersmeier A."/>
            <person name="Kalinowski J."/>
            <person name="Ruckert C."/>
        </authorList>
    </citation>
    <scope>NUCLEOTIDE SEQUENCE</scope>
    <source>
        <strain evidence="2">JCM 11219</strain>
    </source>
</reference>
<reference evidence="4" key="3">
    <citation type="submission" date="2022-09" db="EMBL/GenBank/DDBJ databases">
        <title>Complete genome sequence of Vulcanisaeta souniana.</title>
        <authorList>
            <person name="Kato S."/>
            <person name="Itoh T."/>
            <person name="Ohkuma M."/>
        </authorList>
    </citation>
    <scope>NUCLEOTIDE SEQUENCE [LARGE SCALE GENOMIC DNA]</scope>
    <source>
        <strain evidence="4">JCM 11219</strain>
    </source>
</reference>
<evidence type="ECO:0000313" key="4">
    <source>
        <dbReference type="Proteomes" id="UP001060771"/>
    </source>
</evidence>
<dbReference type="EMBL" id="AP026830">
    <property type="protein sequence ID" value="BDR92454.1"/>
    <property type="molecule type" value="Genomic_DNA"/>
</dbReference>
<reference evidence="1" key="4">
    <citation type="journal article" date="2023" name="Microbiol. Resour. Announc.">
        <title>Complete Genome Sequence of Vulcanisaeta souniana Strain IC-059, a Hyperthermophilic Archaeon Isolated from Hot Spring Water in Japan.</title>
        <authorList>
            <person name="Kato S."/>
            <person name="Itoh T."/>
            <person name="Wu L."/>
            <person name="Ma J."/>
            <person name="Ohkuma M."/>
        </authorList>
    </citation>
    <scope>NUCLEOTIDE SEQUENCE</scope>
    <source>
        <strain evidence="1">JCM 11219</strain>
    </source>
</reference>
<dbReference type="Proteomes" id="UP001060771">
    <property type="component" value="Chromosome"/>
</dbReference>
<dbReference type="InterPro" id="IPR036188">
    <property type="entry name" value="FAD/NAD-bd_sf"/>
</dbReference>
<dbReference type="OrthoDB" id="27340at2157"/>
<dbReference type="PRINTS" id="PR00419">
    <property type="entry name" value="ADXRDTASE"/>
</dbReference>
<evidence type="ECO:0000313" key="1">
    <source>
        <dbReference type="EMBL" id="BDR92454.1"/>
    </source>
</evidence>
<evidence type="ECO:0008006" key="5">
    <source>
        <dbReference type="Google" id="ProtNLM"/>
    </source>
</evidence>
<dbReference type="AlphaFoldDB" id="A0A830E2G5"/>